<dbReference type="EMBL" id="JXTC01000506">
    <property type="protein sequence ID" value="PON49155.1"/>
    <property type="molecule type" value="Genomic_DNA"/>
</dbReference>
<sequence length="63" mass="7458">RFSCLSFSSYLYNSAPGGFERQIQIWFQLVMILGPYLWMKLISSTKVHKDKLMEFIVIEIEHS</sequence>
<dbReference type="Proteomes" id="UP000237000">
    <property type="component" value="Unassembled WGS sequence"/>
</dbReference>
<comment type="caution">
    <text evidence="1">The sequence shown here is derived from an EMBL/GenBank/DDBJ whole genome shotgun (WGS) entry which is preliminary data.</text>
</comment>
<accession>A0A2P5BK36</accession>
<gene>
    <name evidence="1" type="ORF">TorRG33x02_318370</name>
</gene>
<proteinExistence type="predicted"/>
<organism evidence="1 2">
    <name type="scientific">Trema orientale</name>
    <name type="common">Charcoal tree</name>
    <name type="synonym">Celtis orientalis</name>
    <dbReference type="NCBI Taxonomy" id="63057"/>
    <lineage>
        <taxon>Eukaryota</taxon>
        <taxon>Viridiplantae</taxon>
        <taxon>Streptophyta</taxon>
        <taxon>Embryophyta</taxon>
        <taxon>Tracheophyta</taxon>
        <taxon>Spermatophyta</taxon>
        <taxon>Magnoliopsida</taxon>
        <taxon>eudicotyledons</taxon>
        <taxon>Gunneridae</taxon>
        <taxon>Pentapetalae</taxon>
        <taxon>rosids</taxon>
        <taxon>fabids</taxon>
        <taxon>Rosales</taxon>
        <taxon>Cannabaceae</taxon>
        <taxon>Trema</taxon>
    </lineage>
</organism>
<evidence type="ECO:0000313" key="2">
    <source>
        <dbReference type="Proteomes" id="UP000237000"/>
    </source>
</evidence>
<reference evidence="2" key="1">
    <citation type="submission" date="2016-06" db="EMBL/GenBank/DDBJ databases">
        <title>Parallel loss of symbiosis genes in relatives of nitrogen-fixing non-legume Parasponia.</title>
        <authorList>
            <person name="Van Velzen R."/>
            <person name="Holmer R."/>
            <person name="Bu F."/>
            <person name="Rutten L."/>
            <person name="Van Zeijl A."/>
            <person name="Liu W."/>
            <person name="Santuari L."/>
            <person name="Cao Q."/>
            <person name="Sharma T."/>
            <person name="Shen D."/>
            <person name="Roswanjaya Y."/>
            <person name="Wardhani T."/>
            <person name="Kalhor M.S."/>
            <person name="Jansen J."/>
            <person name="Van den Hoogen J."/>
            <person name="Gungor B."/>
            <person name="Hartog M."/>
            <person name="Hontelez J."/>
            <person name="Verver J."/>
            <person name="Yang W.-C."/>
            <person name="Schijlen E."/>
            <person name="Repin R."/>
            <person name="Schilthuizen M."/>
            <person name="Schranz E."/>
            <person name="Heidstra R."/>
            <person name="Miyata K."/>
            <person name="Fedorova E."/>
            <person name="Kohlen W."/>
            <person name="Bisseling T."/>
            <person name="Smit S."/>
            <person name="Geurts R."/>
        </authorList>
    </citation>
    <scope>NUCLEOTIDE SEQUENCE [LARGE SCALE GENOMIC DNA]</scope>
    <source>
        <strain evidence="2">cv. RG33-2</strain>
    </source>
</reference>
<dbReference type="AlphaFoldDB" id="A0A2P5BK36"/>
<name>A0A2P5BK36_TREOI</name>
<evidence type="ECO:0000313" key="1">
    <source>
        <dbReference type="EMBL" id="PON49155.1"/>
    </source>
</evidence>
<keyword evidence="2" id="KW-1185">Reference proteome</keyword>
<dbReference type="InParanoid" id="A0A2P5BK36"/>
<feature type="non-terminal residue" evidence="1">
    <location>
        <position position="1"/>
    </location>
</feature>
<protein>
    <submittedName>
        <fullName evidence="1">Uncharacterized protein</fullName>
    </submittedName>
</protein>